<evidence type="ECO:0000313" key="2">
    <source>
        <dbReference type="EMBL" id="XDU62399.1"/>
    </source>
</evidence>
<sequence>MKKVLFALMLVVMGNTFTAPKAQKNKNMEITASRISESEKKEIENAIQNEVQPFVNFAMSSGISEVKKQFSKETDAELFEKDYVISNSLKKEIKEKYIDEIVKFTLKGIRPRVVIKKVNYISQNEAEVNYDIKVKSLGEFWNIIELDEETERKIMKKMGIKDENQLERVMRSKGNDELKKKYYYIVLEEMMNFINEKAKEFKDEENFMEDLSIIVKKVNGKWKMENLGDNFN</sequence>
<dbReference type="EMBL" id="CP165647">
    <property type="protein sequence ID" value="XDU62399.1"/>
    <property type="molecule type" value="Genomic_DNA"/>
</dbReference>
<proteinExistence type="predicted"/>
<protein>
    <recommendedName>
        <fullName evidence="3">DUF5105 domain-containing protein</fullName>
    </recommendedName>
</protein>
<name>A0AB39V552_9FUSO</name>
<dbReference type="AlphaFoldDB" id="A0AB39V552"/>
<evidence type="ECO:0000256" key="1">
    <source>
        <dbReference type="SAM" id="SignalP"/>
    </source>
</evidence>
<keyword evidence="1" id="KW-0732">Signal</keyword>
<gene>
    <name evidence="2" type="ORF">AB8B28_00445</name>
</gene>
<organism evidence="2">
    <name type="scientific">Leptotrichia alba</name>
    <dbReference type="NCBI Taxonomy" id="3239304"/>
    <lineage>
        <taxon>Bacteria</taxon>
        <taxon>Fusobacteriati</taxon>
        <taxon>Fusobacteriota</taxon>
        <taxon>Fusobacteriia</taxon>
        <taxon>Fusobacteriales</taxon>
        <taxon>Leptotrichiaceae</taxon>
        <taxon>Leptotrichia</taxon>
    </lineage>
</organism>
<reference evidence="2" key="1">
    <citation type="submission" date="2024-07" db="EMBL/GenBank/DDBJ databases">
        <authorList>
            <person name="Li X.-J."/>
            <person name="Wang X."/>
        </authorList>
    </citation>
    <scope>NUCLEOTIDE SEQUENCE</scope>
    <source>
        <strain evidence="2">HSP-536</strain>
    </source>
</reference>
<feature type="signal peptide" evidence="1">
    <location>
        <begin position="1"/>
        <end position="18"/>
    </location>
</feature>
<dbReference type="KEGG" id="lala:AB8B28_00445"/>
<dbReference type="RefSeq" id="WP_369716158.1">
    <property type="nucleotide sequence ID" value="NZ_CP165647.1"/>
</dbReference>
<feature type="chain" id="PRO_5044259590" description="DUF5105 domain-containing protein" evidence="1">
    <location>
        <begin position="19"/>
        <end position="232"/>
    </location>
</feature>
<accession>A0AB39V552</accession>
<evidence type="ECO:0008006" key="3">
    <source>
        <dbReference type="Google" id="ProtNLM"/>
    </source>
</evidence>